<name>A0A1W4XPB5_AGRPL</name>
<dbReference type="Gene3D" id="1.10.555.10">
    <property type="entry name" value="Rho GTPase activation protein"/>
    <property type="match status" value="1"/>
</dbReference>
<feature type="domain" description="Rho-GAP" evidence="1">
    <location>
        <begin position="1"/>
        <end position="127"/>
    </location>
</feature>
<dbReference type="PROSITE" id="PS50238">
    <property type="entry name" value="RHOGAP"/>
    <property type="match status" value="1"/>
</dbReference>
<dbReference type="KEGG" id="apln:108743248"/>
<keyword evidence="2" id="KW-1185">Reference proteome</keyword>
<dbReference type="GO" id="GO:0007165">
    <property type="term" value="P:signal transduction"/>
    <property type="evidence" value="ECO:0007669"/>
    <property type="project" value="InterPro"/>
</dbReference>
<evidence type="ECO:0000313" key="3">
    <source>
        <dbReference type="RefSeq" id="XP_018334235.1"/>
    </source>
</evidence>
<dbReference type="SUPFAM" id="SSF48350">
    <property type="entry name" value="GTPase activation domain, GAP"/>
    <property type="match status" value="1"/>
</dbReference>
<dbReference type="InterPro" id="IPR008936">
    <property type="entry name" value="Rho_GTPase_activation_prot"/>
</dbReference>
<dbReference type="AlphaFoldDB" id="A0A1W4XPB5"/>
<accession>A0A1W4XPB5</accession>
<dbReference type="GeneID" id="108743248"/>
<reference evidence="3" key="1">
    <citation type="submission" date="2025-08" db="UniProtKB">
        <authorList>
            <consortium name="RefSeq"/>
        </authorList>
    </citation>
    <scope>IDENTIFICATION</scope>
    <source>
        <tissue evidence="3">Entire body</tissue>
    </source>
</reference>
<evidence type="ECO:0000259" key="1">
    <source>
        <dbReference type="PROSITE" id="PS50238"/>
    </source>
</evidence>
<proteinExistence type="predicted"/>
<dbReference type="Proteomes" id="UP000192223">
    <property type="component" value="Unplaced"/>
</dbReference>
<protein>
    <submittedName>
        <fullName evidence="3">Uncharacterized protein LOC108743248</fullName>
    </submittedName>
</protein>
<dbReference type="RefSeq" id="XP_018334235.1">
    <property type="nucleotide sequence ID" value="XM_018478733.1"/>
</dbReference>
<sequence>MLPKPLMYRERKDYWIKLSDMCKTWLETKSFSAYTSKELVQQISQTMMTLPEYNQIMSFYLFDFLRQLSLLSETYPVAKRFNKGTALTLSRYFARYLFQKMSNFDHRTEKRYYFVVIFIITKWSEISTEFVTHNSTCHMFLQTKTSSIKTKVLFFERRKPRNETNDFTIVNLDRKPLTFNKIRTRNSISSQTDVCLCDFDSEFSELASLKNFQNDYLKDFGCQTEPYNDKSLRIRGCCWCCENGRKFNDENELQAGLIDDFSQTDVDDFVNEGHETRSFCDGSKFYTALSGSFFPGWRLPQIDTGIKKTETIFENLQPYSSSLTSFHSQSNENSSIADDSIMSSIPALIDENLTNNYPGFCENVQTQSSPKRLYPDLQTFNPLTKEEPSKNEILDKIQSIGWTYSPQFKNNEKVCDTLSVNQNKSKDFLRYRLNFDKFSKEEPIEEIIEEEENFYPPRTYSDDAVVSKSKKKVLKLGKVKLNLSIVNFFKLKKSVSFHQVGSNVKYKKM</sequence>
<dbReference type="InParanoid" id="A0A1W4XPB5"/>
<evidence type="ECO:0000313" key="2">
    <source>
        <dbReference type="Proteomes" id="UP000192223"/>
    </source>
</evidence>
<gene>
    <name evidence="3" type="primary">LOC108743248</name>
</gene>
<dbReference type="InterPro" id="IPR000198">
    <property type="entry name" value="RhoGAP_dom"/>
</dbReference>
<organism evidence="2 3">
    <name type="scientific">Agrilus planipennis</name>
    <name type="common">Emerald ash borer</name>
    <name type="synonym">Agrilus marcopoli</name>
    <dbReference type="NCBI Taxonomy" id="224129"/>
    <lineage>
        <taxon>Eukaryota</taxon>
        <taxon>Metazoa</taxon>
        <taxon>Ecdysozoa</taxon>
        <taxon>Arthropoda</taxon>
        <taxon>Hexapoda</taxon>
        <taxon>Insecta</taxon>
        <taxon>Pterygota</taxon>
        <taxon>Neoptera</taxon>
        <taxon>Endopterygota</taxon>
        <taxon>Coleoptera</taxon>
        <taxon>Polyphaga</taxon>
        <taxon>Elateriformia</taxon>
        <taxon>Buprestoidea</taxon>
        <taxon>Buprestidae</taxon>
        <taxon>Agrilinae</taxon>
        <taxon>Agrilus</taxon>
    </lineage>
</organism>